<accession>K2BWA1</accession>
<name>K2BWA1_9BACT</name>
<dbReference type="AlphaFoldDB" id="K2BWA1"/>
<organism evidence="1">
    <name type="scientific">uncultured bacterium</name>
    <name type="common">gcode 4</name>
    <dbReference type="NCBI Taxonomy" id="1234023"/>
    <lineage>
        <taxon>Bacteria</taxon>
        <taxon>environmental samples</taxon>
    </lineage>
</organism>
<protein>
    <submittedName>
        <fullName evidence="1">Uncharacterized protein</fullName>
    </submittedName>
</protein>
<comment type="caution">
    <text evidence="1">The sequence shown here is derived from an EMBL/GenBank/DDBJ whole genome shotgun (WGS) entry which is preliminary data.</text>
</comment>
<reference evidence="1" key="1">
    <citation type="journal article" date="2012" name="Science">
        <title>Fermentation, hydrogen, and sulfur metabolism in multiple uncultivated bacterial phyla.</title>
        <authorList>
            <person name="Wrighton K.C."/>
            <person name="Thomas B.C."/>
            <person name="Sharon I."/>
            <person name="Miller C.S."/>
            <person name="Castelle C.J."/>
            <person name="VerBerkmoes N.C."/>
            <person name="Wilkins M.J."/>
            <person name="Hettich R.L."/>
            <person name="Lipton M.S."/>
            <person name="Williams K.H."/>
            <person name="Long P.E."/>
            <person name="Banfield J.F."/>
        </authorList>
    </citation>
    <scope>NUCLEOTIDE SEQUENCE [LARGE SCALE GENOMIC DNA]</scope>
</reference>
<sequence length="66" mass="7775">MTTLTIENSIKLQKTNFISMDDLLDYLLSLKISNMKYEDVSKEEKESLDNLKWMSTFKNIVKNLKV</sequence>
<dbReference type="EMBL" id="AMFJ01021622">
    <property type="protein sequence ID" value="EKD66539.1"/>
    <property type="molecule type" value="Genomic_DNA"/>
</dbReference>
<gene>
    <name evidence="1" type="ORF">ACD_49C00036G0002</name>
</gene>
<evidence type="ECO:0000313" key="1">
    <source>
        <dbReference type="EMBL" id="EKD66539.1"/>
    </source>
</evidence>
<proteinExistence type="predicted"/>